<protein>
    <submittedName>
        <fullName evidence="1">Uncharacterized protein</fullName>
    </submittedName>
</protein>
<name>A0A5J4L4E3_9ZZZZ</name>
<sequence length="37" mass="4216">MSMEEARAIADRCRKKLSATGKKFSDSAKLLREDSER</sequence>
<proteinExistence type="predicted"/>
<organism evidence="1">
    <name type="scientific">hot springs metagenome</name>
    <dbReference type="NCBI Taxonomy" id="433727"/>
    <lineage>
        <taxon>unclassified sequences</taxon>
        <taxon>metagenomes</taxon>
        <taxon>ecological metagenomes</taxon>
    </lineage>
</organism>
<evidence type="ECO:0000313" key="1">
    <source>
        <dbReference type="EMBL" id="GER93079.1"/>
    </source>
</evidence>
<reference evidence="1" key="1">
    <citation type="submission" date="2019-10" db="EMBL/GenBank/DDBJ databases">
        <title>Metagenomic sequencing of thiosulfate-disproportionating enrichment culture.</title>
        <authorList>
            <person name="Umezawa K."/>
            <person name="Kojima H."/>
            <person name="Fukui M."/>
        </authorList>
    </citation>
    <scope>NUCLEOTIDE SEQUENCE</scope>
    <source>
        <strain evidence="1">45J</strain>
    </source>
</reference>
<dbReference type="AlphaFoldDB" id="A0A5J4L4E3"/>
<accession>A0A5J4L4E3</accession>
<gene>
    <name evidence="1" type="ORF">A45J_0812</name>
</gene>
<comment type="caution">
    <text evidence="1">The sequence shown here is derived from an EMBL/GenBank/DDBJ whole genome shotgun (WGS) entry which is preliminary data.</text>
</comment>
<dbReference type="EMBL" id="BLAB01000001">
    <property type="protein sequence ID" value="GER93079.1"/>
    <property type="molecule type" value="Genomic_DNA"/>
</dbReference>